<keyword evidence="4 9" id="KW-0732">Signal</keyword>
<feature type="transmembrane region" description="Helical" evidence="8">
    <location>
        <begin position="613"/>
        <end position="632"/>
    </location>
</feature>
<proteinExistence type="inferred from homology"/>
<evidence type="ECO:0000313" key="12">
    <source>
        <dbReference type="Proteomes" id="UP000756921"/>
    </source>
</evidence>
<feature type="region of interest" description="Disordered" evidence="7">
    <location>
        <begin position="857"/>
        <end position="973"/>
    </location>
</feature>
<evidence type="ECO:0000256" key="5">
    <source>
        <dbReference type="ARBA" id="ARBA00022989"/>
    </source>
</evidence>
<evidence type="ECO:0000256" key="8">
    <source>
        <dbReference type="SAM" id="Phobius"/>
    </source>
</evidence>
<dbReference type="Proteomes" id="UP000756921">
    <property type="component" value="Unassembled WGS sequence"/>
</dbReference>
<evidence type="ECO:0000256" key="1">
    <source>
        <dbReference type="ARBA" id="ARBA00004141"/>
    </source>
</evidence>
<keyword evidence="3 8" id="KW-0812">Transmembrane</keyword>
<comment type="caution">
    <text evidence="11">The sequence shown here is derived from an EMBL/GenBank/DDBJ whole genome shotgun (WGS) entry which is preliminary data.</text>
</comment>
<dbReference type="OrthoDB" id="5377623at2759"/>
<accession>A0A9P6KTX1</accession>
<dbReference type="PANTHER" id="PTHR31145">
    <property type="entry name" value="INTEGRAL MEMBRANE PROTEIN (AFU_ORTHOLOGUE AFUA_7G01610)"/>
    <property type="match status" value="1"/>
</dbReference>
<protein>
    <submittedName>
        <fullName evidence="11">Transient receptor potential ion channel</fullName>
    </submittedName>
</protein>
<evidence type="ECO:0000256" key="4">
    <source>
        <dbReference type="ARBA" id="ARBA00022729"/>
    </source>
</evidence>
<evidence type="ECO:0000256" key="3">
    <source>
        <dbReference type="ARBA" id="ARBA00022692"/>
    </source>
</evidence>
<evidence type="ECO:0000256" key="6">
    <source>
        <dbReference type="ARBA" id="ARBA00023136"/>
    </source>
</evidence>
<dbReference type="SMART" id="SM01320">
    <property type="entry name" value="TRP_N"/>
    <property type="match status" value="1"/>
</dbReference>
<feature type="compositionally biased region" description="Polar residues" evidence="7">
    <location>
        <begin position="875"/>
        <end position="888"/>
    </location>
</feature>
<gene>
    <name evidence="11" type="ORF">PMIN01_03487</name>
</gene>
<feature type="transmembrane region" description="Helical" evidence="8">
    <location>
        <begin position="443"/>
        <end position="468"/>
    </location>
</feature>
<reference evidence="11" key="1">
    <citation type="journal article" date="2020" name="Mol. Plant Microbe Interact.">
        <title>Genome Sequence of the Biocontrol Agent Coniothyrium minitans strain Conio (IMI 134523).</title>
        <authorList>
            <person name="Patel D."/>
            <person name="Shittu T.A."/>
            <person name="Baroncelli R."/>
            <person name="Muthumeenakshi S."/>
            <person name="Osborne T.H."/>
            <person name="Janganan T.K."/>
            <person name="Sreenivasaprasad S."/>
        </authorList>
    </citation>
    <scope>NUCLEOTIDE SEQUENCE</scope>
    <source>
        <strain evidence="11">Conio</strain>
    </source>
</reference>
<comment type="similarity">
    <text evidence="2">Belongs to the transient receptor potential (TRP) ion channel family.</text>
</comment>
<evidence type="ECO:0000259" key="10">
    <source>
        <dbReference type="SMART" id="SM01320"/>
    </source>
</evidence>
<feature type="compositionally biased region" description="Low complexity" evidence="7">
    <location>
        <begin position="899"/>
        <end position="912"/>
    </location>
</feature>
<feature type="chain" id="PRO_5040354413" evidence="9">
    <location>
        <begin position="25"/>
        <end position="973"/>
    </location>
</feature>
<dbReference type="EMBL" id="WJXW01000003">
    <property type="protein sequence ID" value="KAF9738204.1"/>
    <property type="molecule type" value="Genomic_DNA"/>
</dbReference>
<keyword evidence="11" id="KW-0675">Receptor</keyword>
<evidence type="ECO:0000313" key="11">
    <source>
        <dbReference type="EMBL" id="KAF9738204.1"/>
    </source>
</evidence>
<feature type="signal peptide" evidence="9">
    <location>
        <begin position="1"/>
        <end position="24"/>
    </location>
</feature>
<evidence type="ECO:0000256" key="9">
    <source>
        <dbReference type="SAM" id="SignalP"/>
    </source>
</evidence>
<feature type="domain" description="ML-like" evidence="10">
    <location>
        <begin position="47"/>
        <end position="188"/>
    </location>
</feature>
<dbReference type="InterPro" id="IPR040241">
    <property type="entry name" value="TRP_Flc/Pkd2-like"/>
</dbReference>
<feature type="transmembrane region" description="Helical" evidence="8">
    <location>
        <begin position="191"/>
        <end position="214"/>
    </location>
</feature>
<dbReference type="GO" id="GO:0009272">
    <property type="term" value="P:fungal-type cell wall biogenesis"/>
    <property type="evidence" value="ECO:0007669"/>
    <property type="project" value="TreeGrafter"/>
</dbReference>
<feature type="region of interest" description="Disordered" evidence="7">
    <location>
        <begin position="801"/>
        <end position="820"/>
    </location>
</feature>
<dbReference type="Pfam" id="PF06011">
    <property type="entry name" value="TRP"/>
    <property type="match status" value="1"/>
</dbReference>
<keyword evidence="12" id="KW-1185">Reference proteome</keyword>
<keyword evidence="6 8" id="KW-0472">Membrane</keyword>
<dbReference type="Pfam" id="PF14558">
    <property type="entry name" value="TRP_N"/>
    <property type="match status" value="1"/>
</dbReference>
<feature type="transmembrane region" description="Helical" evidence="8">
    <location>
        <begin position="587"/>
        <end position="607"/>
    </location>
</feature>
<sequence>MALQQPLFAFLLLVLALLSPVVSAVQEGYVVGTIGGQEYLVKDDRRPSLYTQDFGDCMGGSSINVTRFDAAYYKDNMTILFHLGGETDLKNETIMMYIGVFAYGESRFDLTFNPCTANIKSACPIMAGTPIDASGIIPISQNDVAGIPSIALSIPDFEGQAILRIFSNATQSQIGCYSGVVTNGSSFSQPAWVSSILGAFTIIAIVASFATAIYGESVPELRKHCAHSFSVLVVFAVWQHIFFSGALSMNWPSVLVAFWSNYAWAGGIIYTESMQNTINNFIGSNKGNTSHVGAAGPGVANPSLGGGFDVQKIYSRDVPSRTPGVLGSNEPLLDRFRQLMTKREAFEKAMSKRDSAGNSSASSWYGHPVKPGLPLPGNFSGFSGTLAQENIPASNAFMTGFLWFLVLVTGVAASVVAFKILLEGLSRMKVMRRNRLVYFRRHWLGYTVLVILRTLFICFFMLMFLTLFQISYLGSTGPVAIAAVVFLIMLLGFGGLAGYACFYRIKFGRYACEPDQLNVEKRRLLKVIPWYRLERNSDFPRSEDKLYAGSIRWWRVGPAAEEKSVHDDDEYTKKFGWLAARFRRTRWWFFVVWLVYEFARACFLAGASGSPMVQVFGLLAVEFIAFVGMVILRPFEGQRLNVIAVYFLGFSKVVTVSLSAAFDVRFGLPRITATAIGIVMIVIQGLLTIAVLICIILGAISSYMSVTRNRDTFHPRRLVPLRRRYLDHLDFQVKDIPRPAKVKPEPVANPIVVEPEMPKEPYFTVSSIRRMAKVEDEDEEFMKEIGGEAYQLALANSNRESLSGTPVGHGRSPSIRSHRSYSSVPYGARVHRASWSVQEFSEQFGPTRPRTLSSPLYSAGESSRFMSGPPPLMTRVSSGGNASRQLSPLSGDVGRSVTPAGSPAVGGAAAGSIPRPKSTPRGRGRTLGGSRPQLQTLVSETHIPTRATPLNAGDVAEASRWGGEKAVESGGGK</sequence>
<dbReference type="GO" id="GO:0016020">
    <property type="term" value="C:membrane"/>
    <property type="evidence" value="ECO:0007669"/>
    <property type="project" value="UniProtKB-SubCell"/>
</dbReference>
<dbReference type="AlphaFoldDB" id="A0A9P6KTX1"/>
<feature type="transmembrane region" description="Helical" evidence="8">
    <location>
        <begin position="226"/>
        <end position="247"/>
    </location>
</feature>
<keyword evidence="5 8" id="KW-1133">Transmembrane helix</keyword>
<dbReference type="GO" id="GO:0055085">
    <property type="term" value="P:transmembrane transport"/>
    <property type="evidence" value="ECO:0007669"/>
    <property type="project" value="TreeGrafter"/>
</dbReference>
<evidence type="ECO:0000256" key="2">
    <source>
        <dbReference type="ARBA" id="ARBA00010642"/>
    </source>
</evidence>
<comment type="subcellular location">
    <subcellularLocation>
        <location evidence="1">Membrane</location>
        <topology evidence="1">Multi-pass membrane protein</topology>
    </subcellularLocation>
</comment>
<feature type="transmembrane region" description="Helical" evidence="8">
    <location>
        <begin position="401"/>
        <end position="422"/>
    </location>
</feature>
<dbReference type="PANTHER" id="PTHR31145:SF7">
    <property type="entry name" value="TRP-LIKE ION CHANNEL"/>
    <property type="match status" value="1"/>
</dbReference>
<dbReference type="InterPro" id="IPR010308">
    <property type="entry name" value="TRP_C"/>
</dbReference>
<evidence type="ECO:0000256" key="7">
    <source>
        <dbReference type="SAM" id="MobiDB-lite"/>
    </source>
</evidence>
<name>A0A9P6KTX1_9PLEO</name>
<feature type="compositionally biased region" description="Low complexity" evidence="7">
    <location>
        <begin position="811"/>
        <end position="820"/>
    </location>
</feature>
<dbReference type="InterPro" id="IPR032800">
    <property type="entry name" value="TRP_N"/>
</dbReference>
<feature type="transmembrane region" description="Helical" evidence="8">
    <location>
        <begin position="644"/>
        <end position="662"/>
    </location>
</feature>
<feature type="transmembrane region" description="Helical" evidence="8">
    <location>
        <begin position="480"/>
        <end position="502"/>
    </location>
</feature>
<organism evidence="11 12">
    <name type="scientific">Paraphaeosphaeria minitans</name>
    <dbReference type="NCBI Taxonomy" id="565426"/>
    <lineage>
        <taxon>Eukaryota</taxon>
        <taxon>Fungi</taxon>
        <taxon>Dikarya</taxon>
        <taxon>Ascomycota</taxon>
        <taxon>Pezizomycotina</taxon>
        <taxon>Dothideomycetes</taxon>
        <taxon>Pleosporomycetidae</taxon>
        <taxon>Pleosporales</taxon>
        <taxon>Massarineae</taxon>
        <taxon>Didymosphaeriaceae</taxon>
        <taxon>Paraphaeosphaeria</taxon>
    </lineage>
</organism>
<feature type="transmembrane region" description="Helical" evidence="8">
    <location>
        <begin position="674"/>
        <end position="700"/>
    </location>
</feature>